<sequence length="113" mass="12266">MEGRSPDCFHVECNFLLKLKCPMRRVVGNDFGTIGMASNVGHGNGGSALVILLSTRHRRRLGPLSAGETTLYLRPTIQVNSISDVDAVMTDTPVFVAEHQNVLNAVNEAQLAF</sequence>
<organism evidence="2">
    <name type="scientific">Acromyrmex echinatior</name>
    <name type="common">Panamanian leafcutter ant</name>
    <name type="synonym">Acromyrmex octospinosus echinatior</name>
    <dbReference type="NCBI Taxonomy" id="103372"/>
    <lineage>
        <taxon>Eukaryota</taxon>
        <taxon>Metazoa</taxon>
        <taxon>Ecdysozoa</taxon>
        <taxon>Arthropoda</taxon>
        <taxon>Hexapoda</taxon>
        <taxon>Insecta</taxon>
        <taxon>Pterygota</taxon>
        <taxon>Neoptera</taxon>
        <taxon>Endopterygota</taxon>
        <taxon>Hymenoptera</taxon>
        <taxon>Apocrita</taxon>
        <taxon>Aculeata</taxon>
        <taxon>Formicoidea</taxon>
        <taxon>Formicidae</taxon>
        <taxon>Myrmicinae</taxon>
        <taxon>Acromyrmex</taxon>
    </lineage>
</organism>
<gene>
    <name evidence="1" type="ORF">G5I_11386</name>
</gene>
<accession>F4WZG4</accession>
<protein>
    <submittedName>
        <fullName evidence="1">Uncharacterized protein</fullName>
    </submittedName>
</protein>
<evidence type="ECO:0000313" key="1">
    <source>
        <dbReference type="EMBL" id="EGI60408.1"/>
    </source>
</evidence>
<reference evidence="1" key="1">
    <citation type="submission" date="2011-02" db="EMBL/GenBank/DDBJ databases">
        <title>The genome of the leaf-cutting ant Acromyrmex echinatior suggests key adaptations to social evolution and fungus farming.</title>
        <authorList>
            <person name="Nygaard S."/>
            <person name="Zhang G."/>
        </authorList>
    </citation>
    <scope>NUCLEOTIDE SEQUENCE</scope>
</reference>
<keyword evidence="2" id="KW-1185">Reference proteome</keyword>
<dbReference type="AlphaFoldDB" id="F4WZG4"/>
<proteinExistence type="predicted"/>
<dbReference type="Proteomes" id="UP000007755">
    <property type="component" value="Unassembled WGS sequence"/>
</dbReference>
<name>F4WZG4_ACREC</name>
<dbReference type="InParanoid" id="F4WZG4"/>
<dbReference type="EMBL" id="GL888479">
    <property type="protein sequence ID" value="EGI60408.1"/>
    <property type="molecule type" value="Genomic_DNA"/>
</dbReference>
<evidence type="ECO:0000313" key="2">
    <source>
        <dbReference type="Proteomes" id="UP000007755"/>
    </source>
</evidence>